<dbReference type="OrthoDB" id="544685at2759"/>
<dbReference type="Gene3D" id="1.10.238.10">
    <property type="entry name" value="EF-hand"/>
    <property type="match status" value="1"/>
</dbReference>
<evidence type="ECO:0000313" key="12">
    <source>
        <dbReference type="Proteomes" id="UP000326924"/>
    </source>
</evidence>
<evidence type="ECO:0000256" key="6">
    <source>
        <dbReference type="ARBA" id="ARBA00023136"/>
    </source>
</evidence>
<evidence type="ECO:0000256" key="2">
    <source>
        <dbReference type="ARBA" id="ARBA00008017"/>
    </source>
</evidence>
<dbReference type="Pfam" id="PF25886">
    <property type="entry name" value="Msy1"/>
    <property type="match status" value="1"/>
</dbReference>
<keyword evidence="5 9" id="KW-1133">Transmembrane helix</keyword>
<dbReference type="GO" id="GO:0005509">
    <property type="term" value="F:calcium ion binding"/>
    <property type="evidence" value="ECO:0007669"/>
    <property type="project" value="InterPro"/>
</dbReference>
<dbReference type="PANTHER" id="PTHR31323">
    <property type="entry name" value="MECHANOSENSITIVE ION CHANNEL PROTEIN MSY2"/>
    <property type="match status" value="1"/>
</dbReference>
<evidence type="ECO:0000256" key="8">
    <source>
        <dbReference type="SAM" id="MobiDB-lite"/>
    </source>
</evidence>
<accession>A0A5J5EQA5</accession>
<reference evidence="11 12" key="1">
    <citation type="submission" date="2019-09" db="EMBL/GenBank/DDBJ databases">
        <title>Draft genome of the ectomycorrhizal ascomycete Sphaerosporella brunnea.</title>
        <authorList>
            <consortium name="DOE Joint Genome Institute"/>
            <person name="Benucci G.M."/>
            <person name="Marozzi G."/>
            <person name="Antonielli L."/>
            <person name="Sanchez S."/>
            <person name="Marco P."/>
            <person name="Wang X."/>
            <person name="Falini L.B."/>
            <person name="Barry K."/>
            <person name="Haridas S."/>
            <person name="Lipzen A."/>
            <person name="Labutti K."/>
            <person name="Grigoriev I.V."/>
            <person name="Murat C."/>
            <person name="Martin F."/>
            <person name="Albertini E."/>
            <person name="Donnini D."/>
            <person name="Bonito G."/>
        </authorList>
    </citation>
    <scope>NUCLEOTIDE SEQUENCE [LARGE SCALE GENOMIC DNA]</scope>
    <source>
        <strain evidence="11 12">Sb_GMNB300</strain>
    </source>
</reference>
<feature type="domain" description="EF-hand" evidence="10">
    <location>
        <begin position="408"/>
        <end position="443"/>
    </location>
</feature>
<keyword evidence="12" id="KW-1185">Reference proteome</keyword>
<dbReference type="InParanoid" id="A0A5J5EQA5"/>
<comment type="similarity">
    <text evidence="2 7">Belongs to the MscS (TC 1.A.23) family.</text>
</comment>
<feature type="transmembrane region" description="Helical" evidence="9">
    <location>
        <begin position="196"/>
        <end position="216"/>
    </location>
</feature>
<organism evidence="11 12">
    <name type="scientific">Sphaerosporella brunnea</name>
    <dbReference type="NCBI Taxonomy" id="1250544"/>
    <lineage>
        <taxon>Eukaryota</taxon>
        <taxon>Fungi</taxon>
        <taxon>Dikarya</taxon>
        <taxon>Ascomycota</taxon>
        <taxon>Pezizomycotina</taxon>
        <taxon>Pezizomycetes</taxon>
        <taxon>Pezizales</taxon>
        <taxon>Pyronemataceae</taxon>
        <taxon>Sphaerosporella</taxon>
    </lineage>
</organism>
<dbReference type="Gene3D" id="2.30.30.60">
    <property type="match status" value="1"/>
</dbReference>
<comment type="subcellular location">
    <subcellularLocation>
        <location evidence="1">Endomembrane system</location>
        <topology evidence="1">Multi-pass membrane protein</topology>
    </subcellularLocation>
    <subcellularLocation>
        <location evidence="7">Endoplasmic reticulum membrane</location>
    </subcellularLocation>
</comment>
<dbReference type="Proteomes" id="UP000326924">
    <property type="component" value="Unassembled WGS sequence"/>
</dbReference>
<feature type="compositionally biased region" description="Basic and acidic residues" evidence="8">
    <location>
        <begin position="757"/>
        <end position="766"/>
    </location>
</feature>
<dbReference type="EMBL" id="VXIS01000174">
    <property type="protein sequence ID" value="KAA8899035.1"/>
    <property type="molecule type" value="Genomic_DNA"/>
</dbReference>
<dbReference type="InterPro" id="IPR010920">
    <property type="entry name" value="LSM_dom_sf"/>
</dbReference>
<dbReference type="InterPro" id="IPR006685">
    <property type="entry name" value="MscS_channel_2nd"/>
</dbReference>
<evidence type="ECO:0000313" key="11">
    <source>
        <dbReference type="EMBL" id="KAA8899035.1"/>
    </source>
</evidence>
<evidence type="ECO:0000259" key="10">
    <source>
        <dbReference type="PROSITE" id="PS50222"/>
    </source>
</evidence>
<feature type="region of interest" description="Disordered" evidence="8">
    <location>
        <begin position="740"/>
        <end position="794"/>
    </location>
</feature>
<evidence type="ECO:0000256" key="5">
    <source>
        <dbReference type="ARBA" id="ARBA00022989"/>
    </source>
</evidence>
<dbReference type="InterPro" id="IPR058650">
    <property type="entry name" value="Msy1/2-like"/>
</dbReference>
<proteinExistence type="inferred from homology"/>
<feature type="transmembrane region" description="Helical" evidence="9">
    <location>
        <begin position="141"/>
        <end position="161"/>
    </location>
</feature>
<dbReference type="AlphaFoldDB" id="A0A5J5EQA5"/>
<keyword evidence="7" id="KW-0256">Endoplasmic reticulum</keyword>
<dbReference type="PROSITE" id="PS50222">
    <property type="entry name" value="EF_HAND_2"/>
    <property type="match status" value="1"/>
</dbReference>
<evidence type="ECO:0000256" key="7">
    <source>
        <dbReference type="PIRNR" id="PIRNR017209"/>
    </source>
</evidence>
<dbReference type="InterPro" id="IPR023408">
    <property type="entry name" value="MscS_beta-dom_sf"/>
</dbReference>
<feature type="transmembrane region" description="Helical" evidence="9">
    <location>
        <begin position="460"/>
        <end position="480"/>
    </location>
</feature>
<dbReference type="InterPro" id="IPR011992">
    <property type="entry name" value="EF-hand-dom_pair"/>
</dbReference>
<keyword evidence="6 7" id="KW-0472">Membrane</keyword>
<feature type="transmembrane region" description="Helical" evidence="9">
    <location>
        <begin position="113"/>
        <end position="135"/>
    </location>
</feature>
<comment type="caution">
    <text evidence="11">The sequence shown here is derived from an EMBL/GenBank/DDBJ whole genome shotgun (WGS) entry which is preliminary data.</text>
</comment>
<dbReference type="SUPFAM" id="SSF47473">
    <property type="entry name" value="EF-hand"/>
    <property type="match status" value="1"/>
</dbReference>
<keyword evidence="4" id="KW-0106">Calcium</keyword>
<dbReference type="SUPFAM" id="SSF50182">
    <property type="entry name" value="Sm-like ribonucleoproteins"/>
    <property type="match status" value="1"/>
</dbReference>
<dbReference type="Pfam" id="PF00924">
    <property type="entry name" value="MS_channel_2nd"/>
    <property type="match status" value="1"/>
</dbReference>
<dbReference type="InterPro" id="IPR018247">
    <property type="entry name" value="EF_Hand_1_Ca_BS"/>
</dbReference>
<evidence type="ECO:0000256" key="9">
    <source>
        <dbReference type="SAM" id="Phobius"/>
    </source>
</evidence>
<dbReference type="PROSITE" id="PS00018">
    <property type="entry name" value="EF_HAND_1"/>
    <property type="match status" value="1"/>
</dbReference>
<keyword evidence="3 9" id="KW-0812">Transmembrane</keyword>
<sequence length="794" mass="89527">MARPPTSPRDEGFLPLHSNMNEPCRQPANDEHIINIPLAPITTNVSTSSRREGQTLADYPPSHTVVKDVPTDNMFRGRRRTIHESALLEEEGALTTMGRFYDKILHFSIITRYLVYIVPLGLCFLVPLLVSIFAAPNATIGGVRMLWFFTWLEIVWCSLWVSKLVSKAIPMVFQTLVGGVNSAVKKYSLVLKALELQLSFVGWAVASLCSFLPLMTRNRDLPPDRAGHIQDWQSRLNKVLMSCLVSSIIWLAEKLIIQIVSVDYHRRQFAQRIQTNKENVRLLASLLEVSRSLFPDFSEFAEEDYLIHAYLEIPGVKKISGSATPMRQFLGNVHFVQEKVVSVLGDIAHEVTGNKSVLNPTSCYALTVNALHRKKSAEALAKRIWMSFVPEGNYALTLADLKEVMGPELEAQAEECFRSFDRDDNGDVSLDEMILHTVQLHRERRDVAKSMQDVDNAISALDNVLSFVAFVIMVLIFVVAQQSSVGTTLAGAGTVLISLSFVFAITAQEVLGSCIFLFVKHPYDVGDRVDIDDQKFTVEHISLLYTVFKRVDTNKTTQIPNNILNIKTIENITRSKYIQEQLTVAVHYDTTVEDIQKLKHELLIFARENSRDFQPELEIEVVSINNLDKLSLRIDIKYRETITELLMIQRRNRFILAMVAIMKRIPIYAPGVGDPAVGEQGKPMYTVAISDEIARENMIKAAAEKLTKRWDYRDDSHDDDGVLGKSPASNTEAGHHVPSLFVDEFTPDAGDGNSTSSRREELEEVRGLLNRNPTQGRRKPAQTRPPNIGYHPQW</sequence>
<dbReference type="PANTHER" id="PTHR31323:SF14">
    <property type="entry name" value="MECHANOSENSITIVE ION CHANNEL PROTEIN MSY2"/>
    <property type="match status" value="1"/>
</dbReference>
<dbReference type="PIRSF" id="PIRSF017209">
    <property type="entry name" value="Memb_At2g17000_prd"/>
    <property type="match status" value="1"/>
</dbReference>
<dbReference type="GO" id="GO:0005262">
    <property type="term" value="F:calcium channel activity"/>
    <property type="evidence" value="ECO:0007669"/>
    <property type="project" value="TreeGrafter"/>
</dbReference>
<evidence type="ECO:0000256" key="3">
    <source>
        <dbReference type="ARBA" id="ARBA00022692"/>
    </source>
</evidence>
<gene>
    <name evidence="11" type="ORF">FN846DRAFT_191620</name>
</gene>
<evidence type="ECO:0000256" key="4">
    <source>
        <dbReference type="ARBA" id="ARBA00022837"/>
    </source>
</evidence>
<name>A0A5J5EQA5_9PEZI</name>
<dbReference type="InterPro" id="IPR016688">
    <property type="entry name" value="MscS-like_plants/fungi"/>
</dbReference>
<protein>
    <recommendedName>
        <fullName evidence="7">Mechanosensitive ion channel protein</fullName>
    </recommendedName>
</protein>
<dbReference type="GO" id="GO:0006874">
    <property type="term" value="P:intracellular calcium ion homeostasis"/>
    <property type="evidence" value="ECO:0007669"/>
    <property type="project" value="TreeGrafter"/>
</dbReference>
<feature type="transmembrane region" description="Helical" evidence="9">
    <location>
        <begin position="492"/>
        <end position="519"/>
    </location>
</feature>
<dbReference type="GO" id="GO:0005789">
    <property type="term" value="C:endoplasmic reticulum membrane"/>
    <property type="evidence" value="ECO:0007669"/>
    <property type="project" value="UniProtKB-SubCell"/>
</dbReference>
<evidence type="ECO:0000256" key="1">
    <source>
        <dbReference type="ARBA" id="ARBA00004127"/>
    </source>
</evidence>
<dbReference type="InterPro" id="IPR002048">
    <property type="entry name" value="EF_hand_dom"/>
</dbReference>